<dbReference type="EMBL" id="AJWJ01000558">
    <property type="protein sequence ID" value="KAF2070005.1"/>
    <property type="molecule type" value="Genomic_DNA"/>
</dbReference>
<sequence length="801" mass="89996">MTIYAITYYAITNATSNIFYQDQQYPTNFANEIKCCEYIVGYSYNGDPMMPDVIPLVVKNLDMNQSHFVHVPQQYLSNQTGLITDTALNSSMSNYFATIYFNRVNETEIDYTMYYNYSVPYNSLMLSKIDISYNNPVLETYAGAIQLAVEQALINTLSEKPELHLTFRYRKPPSGMSGSNYNNQMSLKLLKPFAMVFIYFVLTFPCIMFLNMRAEETQRKIRAYLKTFGVYDEIYLASWLIDGLVGSLYNCVVLLIFGYSCPGFDFFNKTNPSILFIVFTTYSFTINSFCLLLGSVLTTTKGSVILSVIIFTLGLFSSVSLSLIGPMIYNIFSGKYSFIGAIFSIVPFLNINKILNDIGCVTTPGIVSNFDSSEAINNGYAYTWHNFTGPPTPEISGVSFNPPSAFQSLNILFAFGLVALFFSWYLDKTLRGPFGAKKPWNFLFTREYWTPTHIPYINITDYDLQGHHNSLDPDIIHESDNVTKENMTKYALIIRNITKEYHGKLAVDHLSLAAENGKIVGLLGPNGTGKTTIINMITGLTNPSSGLSLVYGFNSASQATSIHTLIGYTPQFDVNWPAFTAREHLRIMTSIKEKRANLNQDIEAILKQIRLTSVADNPVGSYSGGMQRRLSCGLALIGNPKIIILDEPTTGVDPANRLYLWRLIKSMKKDRLILLTSHSMEEVDALCDKIAIMSSGKLAAVGTPTHLKSKYSTGFKLHLITSQPDQAIQTIQEYLPTAILNQRTSNTLIYTIHHIKYLSAFLKYLSQDTSVQSFISDWQIQGTTIEDVFLTVVADQKLKIM</sequence>
<comment type="caution">
    <text evidence="11">The sequence shown here is derived from an EMBL/GenBank/DDBJ whole genome shotgun (WGS) entry which is preliminary data.</text>
</comment>
<name>A0A8J4UWR6_9MYCE</name>
<dbReference type="GO" id="GO:0140359">
    <property type="term" value="F:ABC-type transporter activity"/>
    <property type="evidence" value="ECO:0007669"/>
    <property type="project" value="InterPro"/>
</dbReference>
<evidence type="ECO:0000256" key="8">
    <source>
        <dbReference type="ARBA" id="ARBA00023136"/>
    </source>
</evidence>
<dbReference type="Proteomes" id="UP000695562">
    <property type="component" value="Unassembled WGS sequence"/>
</dbReference>
<dbReference type="Pfam" id="PF00005">
    <property type="entry name" value="ABC_tran"/>
    <property type="match status" value="1"/>
</dbReference>
<dbReference type="OrthoDB" id="17471at2759"/>
<evidence type="ECO:0000256" key="4">
    <source>
        <dbReference type="ARBA" id="ARBA00022692"/>
    </source>
</evidence>
<evidence type="ECO:0000259" key="10">
    <source>
        <dbReference type="PROSITE" id="PS50893"/>
    </source>
</evidence>
<dbReference type="SUPFAM" id="SSF52540">
    <property type="entry name" value="P-loop containing nucleoside triphosphate hydrolases"/>
    <property type="match status" value="1"/>
</dbReference>
<dbReference type="Pfam" id="PF12698">
    <property type="entry name" value="ABC2_membrane_3"/>
    <property type="match status" value="1"/>
</dbReference>
<evidence type="ECO:0000256" key="7">
    <source>
        <dbReference type="ARBA" id="ARBA00022989"/>
    </source>
</evidence>
<comment type="similarity">
    <text evidence="2">Belongs to the ABC transporter superfamily. ABCA family.</text>
</comment>
<feature type="transmembrane region" description="Helical" evidence="9">
    <location>
        <begin position="189"/>
        <end position="211"/>
    </location>
</feature>
<dbReference type="InterPro" id="IPR003439">
    <property type="entry name" value="ABC_transporter-like_ATP-bd"/>
</dbReference>
<keyword evidence="8 9" id="KW-0472">Membrane</keyword>
<dbReference type="GO" id="GO:0016020">
    <property type="term" value="C:membrane"/>
    <property type="evidence" value="ECO:0007669"/>
    <property type="project" value="UniProtKB-SubCell"/>
</dbReference>
<evidence type="ECO:0000256" key="1">
    <source>
        <dbReference type="ARBA" id="ARBA00004141"/>
    </source>
</evidence>
<reference evidence="11" key="1">
    <citation type="submission" date="2020-01" db="EMBL/GenBank/DDBJ databases">
        <title>Development of genomics and gene disruption for Polysphondylium violaceum indicates a role for the polyketide synthase stlB in stalk morphogenesis.</title>
        <authorList>
            <person name="Narita B."/>
            <person name="Kawabe Y."/>
            <person name="Kin K."/>
            <person name="Saito T."/>
            <person name="Gibbs R."/>
            <person name="Kuspa A."/>
            <person name="Muzny D."/>
            <person name="Queller D."/>
            <person name="Richards S."/>
            <person name="Strassman J."/>
            <person name="Sucgang R."/>
            <person name="Worley K."/>
            <person name="Schaap P."/>
        </authorList>
    </citation>
    <scope>NUCLEOTIDE SEQUENCE</scope>
    <source>
        <strain evidence="11">QSvi11</strain>
    </source>
</reference>
<evidence type="ECO:0000256" key="9">
    <source>
        <dbReference type="SAM" id="Phobius"/>
    </source>
</evidence>
<dbReference type="InterPro" id="IPR026082">
    <property type="entry name" value="ABCA"/>
</dbReference>
<evidence type="ECO:0000313" key="12">
    <source>
        <dbReference type="Proteomes" id="UP000695562"/>
    </source>
</evidence>
<dbReference type="PANTHER" id="PTHR19229">
    <property type="entry name" value="ATP-BINDING CASSETTE TRANSPORTER SUBFAMILY A ABCA"/>
    <property type="match status" value="1"/>
</dbReference>
<dbReference type="InterPro" id="IPR013525">
    <property type="entry name" value="ABC2_TM"/>
</dbReference>
<proteinExistence type="inferred from homology"/>
<feature type="transmembrane region" description="Helical" evidence="9">
    <location>
        <begin position="405"/>
        <end position="426"/>
    </location>
</feature>
<feature type="transmembrane region" description="Helical" evidence="9">
    <location>
        <begin position="336"/>
        <end position="355"/>
    </location>
</feature>
<feature type="domain" description="ABC transporter" evidence="10">
    <location>
        <begin position="492"/>
        <end position="720"/>
    </location>
</feature>
<keyword evidence="3" id="KW-0813">Transport</keyword>
<keyword evidence="6" id="KW-0067">ATP-binding</keyword>
<protein>
    <recommendedName>
        <fullName evidence="10">ABC transporter domain-containing protein</fullName>
    </recommendedName>
</protein>
<keyword evidence="5" id="KW-0547">Nucleotide-binding</keyword>
<evidence type="ECO:0000313" key="11">
    <source>
        <dbReference type="EMBL" id="KAF2070005.1"/>
    </source>
</evidence>
<feature type="transmembrane region" description="Helical" evidence="9">
    <location>
        <begin position="274"/>
        <end position="297"/>
    </location>
</feature>
<evidence type="ECO:0000256" key="2">
    <source>
        <dbReference type="ARBA" id="ARBA00008869"/>
    </source>
</evidence>
<dbReference type="CDD" id="cd03263">
    <property type="entry name" value="ABC_subfamily_A"/>
    <property type="match status" value="1"/>
</dbReference>
<evidence type="ECO:0000256" key="6">
    <source>
        <dbReference type="ARBA" id="ARBA00022840"/>
    </source>
</evidence>
<accession>A0A8J4UWR6</accession>
<comment type="subcellular location">
    <subcellularLocation>
        <location evidence="1">Membrane</location>
        <topology evidence="1">Multi-pass membrane protein</topology>
    </subcellularLocation>
</comment>
<dbReference type="Gene3D" id="3.40.50.300">
    <property type="entry name" value="P-loop containing nucleotide triphosphate hydrolases"/>
    <property type="match status" value="1"/>
</dbReference>
<feature type="transmembrane region" description="Helical" evidence="9">
    <location>
        <begin position="247"/>
        <end position="267"/>
    </location>
</feature>
<keyword evidence="4 9" id="KW-0812">Transmembrane</keyword>
<evidence type="ECO:0000256" key="5">
    <source>
        <dbReference type="ARBA" id="ARBA00022741"/>
    </source>
</evidence>
<organism evidence="11 12">
    <name type="scientific">Polysphondylium violaceum</name>
    <dbReference type="NCBI Taxonomy" id="133409"/>
    <lineage>
        <taxon>Eukaryota</taxon>
        <taxon>Amoebozoa</taxon>
        <taxon>Evosea</taxon>
        <taxon>Eumycetozoa</taxon>
        <taxon>Dictyostelia</taxon>
        <taxon>Dictyosteliales</taxon>
        <taxon>Dictyosteliaceae</taxon>
        <taxon>Polysphondylium</taxon>
    </lineage>
</organism>
<keyword evidence="12" id="KW-1185">Reference proteome</keyword>
<keyword evidence="7 9" id="KW-1133">Transmembrane helix</keyword>
<dbReference type="GO" id="GO:0005524">
    <property type="term" value="F:ATP binding"/>
    <property type="evidence" value="ECO:0007669"/>
    <property type="project" value="UniProtKB-KW"/>
</dbReference>
<dbReference type="AlphaFoldDB" id="A0A8J4UWR6"/>
<evidence type="ECO:0000256" key="3">
    <source>
        <dbReference type="ARBA" id="ARBA00022448"/>
    </source>
</evidence>
<dbReference type="GO" id="GO:0016887">
    <property type="term" value="F:ATP hydrolysis activity"/>
    <property type="evidence" value="ECO:0007669"/>
    <property type="project" value="InterPro"/>
</dbReference>
<dbReference type="InterPro" id="IPR003593">
    <property type="entry name" value="AAA+_ATPase"/>
</dbReference>
<feature type="transmembrane region" description="Helical" evidence="9">
    <location>
        <begin position="303"/>
        <end position="324"/>
    </location>
</feature>
<dbReference type="FunFam" id="3.40.50.300:FF:000335">
    <property type="entry name" value="ATP binding cassette subfamily A member 5"/>
    <property type="match status" value="1"/>
</dbReference>
<dbReference type="PROSITE" id="PS50893">
    <property type="entry name" value="ABC_TRANSPORTER_2"/>
    <property type="match status" value="1"/>
</dbReference>
<gene>
    <name evidence="11" type="ORF">CYY_008675</name>
</gene>
<dbReference type="InterPro" id="IPR027417">
    <property type="entry name" value="P-loop_NTPase"/>
</dbReference>
<dbReference type="SMART" id="SM00382">
    <property type="entry name" value="AAA"/>
    <property type="match status" value="1"/>
</dbReference>